<dbReference type="SUPFAM" id="SSF54523">
    <property type="entry name" value="Pili subunits"/>
    <property type="match status" value="1"/>
</dbReference>
<evidence type="ECO:0000256" key="8">
    <source>
        <dbReference type="ARBA" id="ARBA00023287"/>
    </source>
</evidence>
<dbReference type="InterPro" id="IPR012902">
    <property type="entry name" value="N_methyl_site"/>
</dbReference>
<dbReference type="Gene3D" id="3.30.700.10">
    <property type="entry name" value="Glycoprotein, Type 4 Pilin"/>
    <property type="match status" value="1"/>
</dbReference>
<dbReference type="GO" id="GO:0015627">
    <property type="term" value="C:type II protein secretion system complex"/>
    <property type="evidence" value="ECO:0007669"/>
    <property type="project" value="InterPro"/>
</dbReference>
<dbReference type="OrthoDB" id="1798043at2"/>
<reference evidence="12 13" key="1">
    <citation type="submission" date="2019-11" db="EMBL/GenBank/DDBJ databases">
        <title>Terrilactibacillus tamarindus sp. nov. BCM23-1 isolated from bark of Tamarindus indica.</title>
        <authorList>
            <person name="Kingkaew E."/>
            <person name="Tanasupawat S."/>
        </authorList>
    </citation>
    <scope>NUCLEOTIDE SEQUENCE [LARGE SCALE GENOMIC DNA]</scope>
    <source>
        <strain evidence="12 13">BCM23-1</strain>
    </source>
</reference>
<dbReference type="NCBIfam" id="NF040999">
    <property type="entry name" value="pilin_ComGC"/>
    <property type="match status" value="1"/>
</dbReference>
<evidence type="ECO:0000256" key="2">
    <source>
        <dbReference type="ARBA" id="ARBA00004241"/>
    </source>
</evidence>
<comment type="similarity">
    <text evidence="9 10">Belongs to the ComGC family.</text>
</comment>
<dbReference type="GO" id="GO:0005886">
    <property type="term" value="C:plasma membrane"/>
    <property type="evidence" value="ECO:0007669"/>
    <property type="project" value="UniProtKB-SubCell"/>
</dbReference>
<keyword evidence="8 10" id="KW-0178">Competence</keyword>
<comment type="function">
    <text evidence="10">Required for transformation and DNA binding.</text>
</comment>
<keyword evidence="4 11" id="KW-0488">Methylation</keyword>
<gene>
    <name evidence="12" type="ORF">GMB86_14430</name>
</gene>
<dbReference type="GO" id="GO:0009986">
    <property type="term" value="C:cell surface"/>
    <property type="evidence" value="ECO:0007669"/>
    <property type="project" value="UniProtKB-SubCell"/>
</dbReference>
<keyword evidence="5 10" id="KW-0812">Transmembrane</keyword>
<organism evidence="12 13">
    <name type="scientific">Terrilactibacillus tamarindi</name>
    <dbReference type="NCBI Taxonomy" id="2599694"/>
    <lineage>
        <taxon>Bacteria</taxon>
        <taxon>Bacillati</taxon>
        <taxon>Bacillota</taxon>
        <taxon>Bacilli</taxon>
        <taxon>Bacillales</taxon>
        <taxon>Bacillaceae</taxon>
        <taxon>Terrilactibacillus</taxon>
    </lineage>
</organism>
<feature type="propeptide" id="PRO_5035541504" evidence="11">
    <location>
        <begin position="1"/>
        <end position="15"/>
    </location>
</feature>
<dbReference type="Proteomes" id="UP000440978">
    <property type="component" value="Unassembled WGS sequence"/>
</dbReference>
<dbReference type="PROSITE" id="PS00409">
    <property type="entry name" value="PROKAR_NTER_METHYL"/>
    <property type="match status" value="1"/>
</dbReference>
<keyword evidence="6 10" id="KW-1133">Transmembrane helix</keyword>
<evidence type="ECO:0000256" key="4">
    <source>
        <dbReference type="ARBA" id="ARBA00022481"/>
    </source>
</evidence>
<evidence type="ECO:0000313" key="12">
    <source>
        <dbReference type="EMBL" id="MTT33192.1"/>
    </source>
</evidence>
<protein>
    <recommendedName>
        <fullName evidence="10">ComG operon protein 3</fullName>
    </recommendedName>
</protein>
<evidence type="ECO:0000256" key="3">
    <source>
        <dbReference type="ARBA" id="ARBA00022475"/>
    </source>
</evidence>
<dbReference type="PIRSF" id="PIRSF029928">
    <property type="entry name" value="Late_competence_ComGC"/>
    <property type="match status" value="1"/>
</dbReference>
<comment type="subunit">
    <text evidence="10">Homodimer.</text>
</comment>
<evidence type="ECO:0000313" key="13">
    <source>
        <dbReference type="Proteomes" id="UP000440978"/>
    </source>
</evidence>
<keyword evidence="13" id="KW-1185">Reference proteome</keyword>
<sequence length="108" mass="11746">MFKIIRKLVSISQRGFTLIEMMIVLMIISILLLIAVPNMTKSHDIVGKKSCETTVKLVQSQVAAYQMDKGALPSSIQNLVDEGYIDSATCPDGKTLVLSTDGKVSVSE</sequence>
<dbReference type="RefSeq" id="WP_155221085.1">
    <property type="nucleotide sequence ID" value="NZ_WNHB01000029.1"/>
</dbReference>
<evidence type="ECO:0000256" key="9">
    <source>
        <dbReference type="ARBA" id="ARBA00043982"/>
    </source>
</evidence>
<feature type="chain" id="PRO_5035541505" description="ComG operon protein 3" evidence="11">
    <location>
        <begin position="16"/>
        <end position="108"/>
    </location>
</feature>
<evidence type="ECO:0000256" key="10">
    <source>
        <dbReference type="PIRNR" id="PIRNR029928"/>
    </source>
</evidence>
<feature type="modified residue" description="N-methylphenylalanine" evidence="11">
    <location>
        <position position="16"/>
    </location>
</feature>
<comment type="caution">
    <text evidence="12">The sequence shown here is derived from an EMBL/GenBank/DDBJ whole genome shotgun (WGS) entry which is preliminary data.</text>
</comment>
<proteinExistence type="inferred from homology"/>
<evidence type="ECO:0000256" key="11">
    <source>
        <dbReference type="PIRSR" id="PIRSR029928-50"/>
    </source>
</evidence>
<evidence type="ECO:0000256" key="7">
    <source>
        <dbReference type="ARBA" id="ARBA00023136"/>
    </source>
</evidence>
<dbReference type="PRINTS" id="PR00813">
    <property type="entry name" value="BCTERIALGSPG"/>
</dbReference>
<dbReference type="InterPro" id="IPR000983">
    <property type="entry name" value="Bac_GSPG_pilin"/>
</dbReference>
<dbReference type="InterPro" id="IPR045584">
    <property type="entry name" value="Pilin-like"/>
</dbReference>
<keyword evidence="10" id="KW-0813">Transport</keyword>
<dbReference type="Pfam" id="PF07963">
    <property type="entry name" value="N_methyl"/>
    <property type="match status" value="1"/>
</dbReference>
<comment type="subcellular location">
    <subcellularLocation>
        <location evidence="1">Cell membrane</location>
        <topology evidence="1">Single-pass membrane protein</topology>
    </subcellularLocation>
    <subcellularLocation>
        <location evidence="2">Cell surface</location>
    </subcellularLocation>
</comment>
<dbReference type="NCBIfam" id="TIGR02532">
    <property type="entry name" value="IV_pilin_GFxxxE"/>
    <property type="match status" value="1"/>
</dbReference>
<feature type="transmembrane region" description="Helical" evidence="10">
    <location>
        <begin position="21"/>
        <end position="40"/>
    </location>
</feature>
<dbReference type="GO" id="GO:0030420">
    <property type="term" value="P:establishment of competence for transformation"/>
    <property type="evidence" value="ECO:0007669"/>
    <property type="project" value="UniProtKB-UniRule"/>
</dbReference>
<dbReference type="PANTHER" id="PTHR30093:SF2">
    <property type="entry name" value="TYPE II SECRETION SYSTEM PROTEIN H"/>
    <property type="match status" value="1"/>
</dbReference>
<keyword evidence="7 10" id="KW-0472">Membrane</keyword>
<dbReference type="InterPro" id="IPR016940">
    <property type="entry name" value="ComGC"/>
</dbReference>
<dbReference type="AlphaFoldDB" id="A0A6N8CSN2"/>
<dbReference type="EMBL" id="WNHB01000029">
    <property type="protein sequence ID" value="MTT33192.1"/>
    <property type="molecule type" value="Genomic_DNA"/>
</dbReference>
<name>A0A6N8CSN2_9BACI</name>
<dbReference type="PANTHER" id="PTHR30093">
    <property type="entry name" value="GENERAL SECRETION PATHWAY PROTEIN G"/>
    <property type="match status" value="1"/>
</dbReference>
<evidence type="ECO:0000256" key="1">
    <source>
        <dbReference type="ARBA" id="ARBA00004162"/>
    </source>
</evidence>
<evidence type="ECO:0000256" key="5">
    <source>
        <dbReference type="ARBA" id="ARBA00022692"/>
    </source>
</evidence>
<evidence type="ECO:0000256" key="6">
    <source>
        <dbReference type="ARBA" id="ARBA00022989"/>
    </source>
</evidence>
<keyword evidence="3 10" id="KW-1003">Cell membrane</keyword>
<accession>A0A6N8CSN2</accession>
<dbReference type="GO" id="GO:0015628">
    <property type="term" value="P:protein secretion by the type II secretion system"/>
    <property type="evidence" value="ECO:0007669"/>
    <property type="project" value="InterPro"/>
</dbReference>